<dbReference type="Gene3D" id="3.30.70.100">
    <property type="match status" value="1"/>
</dbReference>
<dbReference type="EMBL" id="JAFIRA010000032">
    <property type="protein sequence ID" value="MCJ2543618.1"/>
    <property type="molecule type" value="Genomic_DNA"/>
</dbReference>
<gene>
    <name evidence="12" type="ORF">JX360_11995</name>
</gene>
<evidence type="ECO:0000313" key="13">
    <source>
        <dbReference type="Proteomes" id="UP000830835"/>
    </source>
</evidence>
<feature type="compositionally biased region" description="Pro residues" evidence="7">
    <location>
        <begin position="55"/>
        <end position="77"/>
    </location>
</feature>
<evidence type="ECO:0000256" key="6">
    <source>
        <dbReference type="ARBA" id="ARBA00023136"/>
    </source>
</evidence>
<evidence type="ECO:0000256" key="8">
    <source>
        <dbReference type="SAM" id="Phobius"/>
    </source>
</evidence>
<keyword evidence="4 8" id="KW-0812">Transmembrane</keyword>
<keyword evidence="3" id="KW-1003">Cell membrane</keyword>
<feature type="transmembrane region" description="Helical" evidence="8">
    <location>
        <begin position="324"/>
        <end position="344"/>
    </location>
</feature>
<dbReference type="InterPro" id="IPR052702">
    <property type="entry name" value="MscS-like_channel"/>
</dbReference>
<dbReference type="InterPro" id="IPR011014">
    <property type="entry name" value="MscS_channel_TM-2"/>
</dbReference>
<evidence type="ECO:0000256" key="4">
    <source>
        <dbReference type="ARBA" id="ARBA00022692"/>
    </source>
</evidence>
<comment type="caution">
    <text evidence="12">The sequence shown here is derived from an EMBL/GenBank/DDBJ whole genome shotgun (WGS) entry which is preliminary data.</text>
</comment>
<keyword evidence="13" id="KW-1185">Reference proteome</keyword>
<evidence type="ECO:0000256" key="3">
    <source>
        <dbReference type="ARBA" id="ARBA00022475"/>
    </source>
</evidence>
<protein>
    <submittedName>
        <fullName evidence="12">Mechanosensitive ion channel</fullName>
    </submittedName>
</protein>
<dbReference type="InterPro" id="IPR049278">
    <property type="entry name" value="MS_channel_C"/>
</dbReference>
<dbReference type="InterPro" id="IPR006685">
    <property type="entry name" value="MscS_channel_2nd"/>
</dbReference>
<feature type="domain" description="Mechanosensitive ion channel transmembrane helices 2/3" evidence="11">
    <location>
        <begin position="368"/>
        <end position="408"/>
    </location>
</feature>
<dbReference type="Pfam" id="PF21088">
    <property type="entry name" value="MS_channel_1st"/>
    <property type="match status" value="1"/>
</dbReference>
<dbReference type="Proteomes" id="UP000830835">
    <property type="component" value="Unassembled WGS sequence"/>
</dbReference>
<comment type="similarity">
    <text evidence="2">Belongs to the MscS (TC 1.A.23) family.</text>
</comment>
<dbReference type="InterPro" id="IPR049142">
    <property type="entry name" value="MS_channel_1st"/>
</dbReference>
<keyword evidence="5 8" id="KW-1133">Transmembrane helix</keyword>
<dbReference type="SUPFAM" id="SSF50182">
    <property type="entry name" value="Sm-like ribonucleoproteins"/>
    <property type="match status" value="1"/>
</dbReference>
<comment type="subcellular location">
    <subcellularLocation>
        <location evidence="1">Cell membrane</location>
        <topology evidence="1">Multi-pass membrane protein</topology>
    </subcellularLocation>
</comment>
<dbReference type="Gene3D" id="1.10.287.1260">
    <property type="match status" value="1"/>
</dbReference>
<dbReference type="PROSITE" id="PS01246">
    <property type="entry name" value="UPF0003"/>
    <property type="match status" value="1"/>
</dbReference>
<feature type="domain" description="Mechanosensitive ion channel MscS C-terminal" evidence="10">
    <location>
        <begin position="485"/>
        <end position="566"/>
    </location>
</feature>
<dbReference type="InterPro" id="IPR011066">
    <property type="entry name" value="MscS_channel_C_sf"/>
</dbReference>
<dbReference type="Pfam" id="PF00924">
    <property type="entry name" value="MS_channel_2nd"/>
    <property type="match status" value="1"/>
</dbReference>
<name>A0ABT0CCU8_THEVL</name>
<dbReference type="PANTHER" id="PTHR30347">
    <property type="entry name" value="POTASSIUM CHANNEL RELATED"/>
    <property type="match status" value="1"/>
</dbReference>
<evidence type="ECO:0000256" key="1">
    <source>
        <dbReference type="ARBA" id="ARBA00004651"/>
    </source>
</evidence>
<keyword evidence="6 8" id="KW-0472">Membrane</keyword>
<evidence type="ECO:0000256" key="5">
    <source>
        <dbReference type="ARBA" id="ARBA00022989"/>
    </source>
</evidence>
<dbReference type="PANTHER" id="PTHR30347:SF1">
    <property type="entry name" value="MECHANOSENSITIVE CHANNEL MSCK"/>
    <property type="match status" value="1"/>
</dbReference>
<evidence type="ECO:0000259" key="11">
    <source>
        <dbReference type="Pfam" id="PF21088"/>
    </source>
</evidence>
<feature type="domain" description="Mechanosensitive ion channel MscS" evidence="9">
    <location>
        <begin position="411"/>
        <end position="475"/>
    </location>
</feature>
<sequence>MGVRIKQAISALVVGLMVGICLWLIPAVAAASPSGIPLAQALDFRDPNFFLTNPSPTPAGSPTPEGSPAPTPSPSPTGIPFTGQEGTELLVGSIPVFRLQTAEYPSDVRADNIRAVIERFLDEGQLPEPEVRVAQDPNGQYVLRLGERGRFEPTQRYLFTVTYADAAAERRTSLSQVGLNEVRLVANSWARRLEQAISDYREDLLALQRAQDPRVLILSILAGIATLLVGFFLWRLFNRSLGRLQSLLETKAGEAWHTWIDIGGVLLRAAGALLIIGISLDRGISLVPALRPFQRSFYLGLSRVIGTALGVLTQPLPNSSLSIASLLVFMALSILVFTGAHYLSVGLKERFLTRLGLDLGTQESSAAIFKYALTLLGILLVLPFSGLNLSSLTVIAGAVGLGIGFGLQNLSNNYISYLAILLERPIQIGDLVQVDDLLGTVERIGPRATVLRTLDRIFVVVPNSRFTESKVVNWSYRDPRCRIHVPVGVAYGSDTALVTEALLSAAKENSRVLSSPAPQVWLKSFGPSSLNFELLVWINRPQDQFVLISELNFLIEAEFRRRGIRIPFPQQDVYIRSLEGFTPLSKNGGSHAMPDADSIQSALKEAAQLPEDKGGTS</sequence>
<dbReference type="InterPro" id="IPR023408">
    <property type="entry name" value="MscS_beta-dom_sf"/>
</dbReference>
<evidence type="ECO:0000313" key="12">
    <source>
        <dbReference type="EMBL" id="MCJ2543618.1"/>
    </source>
</evidence>
<reference evidence="12" key="1">
    <citation type="submission" date="2021-02" db="EMBL/GenBank/DDBJ databases">
        <title>The CRISPR/cas machinery reduction and long-range gene transfer in the hot spring cyanobacterium Synechococcus.</title>
        <authorList>
            <person name="Dvorak P."/>
            <person name="Jahodarova E."/>
            <person name="Hasler P."/>
            <person name="Poulickova A."/>
        </authorList>
    </citation>
    <scope>NUCLEOTIDE SEQUENCE</scope>
    <source>
        <strain evidence="12">Rupite</strain>
    </source>
</reference>
<feature type="transmembrane region" description="Helical" evidence="8">
    <location>
        <begin position="215"/>
        <end position="237"/>
    </location>
</feature>
<feature type="transmembrane region" description="Helical" evidence="8">
    <location>
        <begin position="258"/>
        <end position="280"/>
    </location>
</feature>
<dbReference type="Gene3D" id="2.30.30.60">
    <property type="match status" value="1"/>
</dbReference>
<accession>A0ABT0CCU8</accession>
<organism evidence="12 13">
    <name type="scientific">Thermostichus vulcanus str. 'Rupite'</name>
    <dbReference type="NCBI Taxonomy" id="2813851"/>
    <lineage>
        <taxon>Bacteria</taxon>
        <taxon>Bacillati</taxon>
        <taxon>Cyanobacteriota</taxon>
        <taxon>Cyanophyceae</taxon>
        <taxon>Thermostichales</taxon>
        <taxon>Thermostichaceae</taxon>
        <taxon>Thermostichus</taxon>
    </lineage>
</organism>
<dbReference type="InterPro" id="IPR010920">
    <property type="entry name" value="LSM_dom_sf"/>
</dbReference>
<dbReference type="SUPFAM" id="SSF82861">
    <property type="entry name" value="Mechanosensitive channel protein MscS (YggB), transmembrane region"/>
    <property type="match status" value="1"/>
</dbReference>
<dbReference type="InterPro" id="IPR006686">
    <property type="entry name" value="MscS_channel_CS"/>
</dbReference>
<feature type="region of interest" description="Disordered" evidence="7">
    <location>
        <begin position="49"/>
        <end position="84"/>
    </location>
</feature>
<evidence type="ECO:0000256" key="7">
    <source>
        <dbReference type="SAM" id="MobiDB-lite"/>
    </source>
</evidence>
<evidence type="ECO:0000259" key="10">
    <source>
        <dbReference type="Pfam" id="PF21082"/>
    </source>
</evidence>
<evidence type="ECO:0000256" key="2">
    <source>
        <dbReference type="ARBA" id="ARBA00008017"/>
    </source>
</evidence>
<evidence type="ECO:0000259" key="9">
    <source>
        <dbReference type="Pfam" id="PF00924"/>
    </source>
</evidence>
<proteinExistence type="inferred from homology"/>
<dbReference type="SUPFAM" id="SSF82689">
    <property type="entry name" value="Mechanosensitive channel protein MscS (YggB), C-terminal domain"/>
    <property type="match status" value="1"/>
</dbReference>
<dbReference type="Pfam" id="PF21082">
    <property type="entry name" value="MS_channel_3rd"/>
    <property type="match status" value="1"/>
</dbReference>